<evidence type="ECO:0000256" key="2">
    <source>
        <dbReference type="ARBA" id="ARBA00022679"/>
    </source>
</evidence>
<dbReference type="CDD" id="cd01164">
    <property type="entry name" value="FruK_PfkB_like"/>
    <property type="match status" value="1"/>
</dbReference>
<dbReference type="Proteomes" id="UP000522163">
    <property type="component" value="Unassembled WGS sequence"/>
</dbReference>
<gene>
    <name evidence="8" type="ORF">HNQ46_002226</name>
</gene>
<dbReference type="Pfam" id="PF00294">
    <property type="entry name" value="PfkB"/>
    <property type="match status" value="1"/>
</dbReference>
<feature type="domain" description="Carbohydrate kinase PfkB" evidence="7">
    <location>
        <begin position="7"/>
        <end position="293"/>
    </location>
</feature>
<keyword evidence="4 8" id="KW-0418">Kinase</keyword>
<proteinExistence type="inferred from homology"/>
<dbReference type="InterPro" id="IPR011611">
    <property type="entry name" value="PfkB_dom"/>
</dbReference>
<dbReference type="GO" id="GO:0005829">
    <property type="term" value="C:cytosol"/>
    <property type="evidence" value="ECO:0007669"/>
    <property type="project" value="TreeGrafter"/>
</dbReference>
<dbReference type="SUPFAM" id="SSF53613">
    <property type="entry name" value="Ribokinase-like"/>
    <property type="match status" value="1"/>
</dbReference>
<dbReference type="GO" id="GO:0008662">
    <property type="term" value="F:1-phosphofructokinase activity"/>
    <property type="evidence" value="ECO:0007669"/>
    <property type="project" value="InterPro"/>
</dbReference>
<dbReference type="InterPro" id="IPR022463">
    <property type="entry name" value="1-PFruKinase"/>
</dbReference>
<comment type="caution">
    <text evidence="8">The sequence shown here is derived from an EMBL/GenBank/DDBJ whole genome shotgun (WGS) entry which is preliminary data.</text>
</comment>
<dbReference type="NCBIfam" id="TIGR03828">
    <property type="entry name" value="pfkB"/>
    <property type="match status" value="1"/>
</dbReference>
<dbReference type="EMBL" id="JACHHH010000013">
    <property type="protein sequence ID" value="MBB6042230.1"/>
    <property type="molecule type" value="Genomic_DNA"/>
</dbReference>
<comment type="catalytic activity">
    <reaction evidence="6">
        <text>D-tagatofuranose 6-phosphate + ATP = D-tagatofuranose 1,6-bisphosphate + ADP + H(+)</text>
        <dbReference type="Rhea" id="RHEA:12420"/>
        <dbReference type="ChEBI" id="CHEBI:15378"/>
        <dbReference type="ChEBI" id="CHEBI:30616"/>
        <dbReference type="ChEBI" id="CHEBI:58694"/>
        <dbReference type="ChEBI" id="CHEBI:58695"/>
        <dbReference type="ChEBI" id="CHEBI:456216"/>
        <dbReference type="EC" id="2.7.1.144"/>
    </reaction>
</comment>
<keyword evidence="6" id="KW-0423">Lactose metabolism</keyword>
<dbReference type="GO" id="GO:0044281">
    <property type="term" value="P:small molecule metabolic process"/>
    <property type="evidence" value="ECO:0007669"/>
    <property type="project" value="UniProtKB-ARBA"/>
</dbReference>
<dbReference type="PIRSF" id="PIRSF000535">
    <property type="entry name" value="1PFK/6PFK/LacC"/>
    <property type="match status" value="1"/>
</dbReference>
<evidence type="ECO:0000313" key="8">
    <source>
        <dbReference type="EMBL" id="MBB6042230.1"/>
    </source>
</evidence>
<dbReference type="PANTHER" id="PTHR46566">
    <property type="entry name" value="1-PHOSPHOFRUCTOKINASE-RELATED"/>
    <property type="match status" value="1"/>
</dbReference>
<evidence type="ECO:0000256" key="4">
    <source>
        <dbReference type="ARBA" id="ARBA00022777"/>
    </source>
</evidence>
<accession>A0A7W9W2R3</accession>
<dbReference type="GO" id="GO:0016052">
    <property type="term" value="P:carbohydrate catabolic process"/>
    <property type="evidence" value="ECO:0007669"/>
    <property type="project" value="UniProtKB-ARBA"/>
</dbReference>
<sequence>MILTVSLNPCIDRTIEIEKFLYGGTNKVLKTREDISGKGINVSIALQNLGVSNIATGFSFSEDEARLRRFFERIHCPYHFHTVQGSLRVNVKIFDTEKRVMSEFNDKGQEVTEADVSAFFSLMEKEWEGTDILVVDGSVPPGVPRSIYKELILLAKEKGIKTVLDATGDLLALALEAQPYFVKPNREELEAFYGKAFKDTKEMISFGKSLLQKGIHYLCISLGEEGALFLTAEKCYQAKPVKILVQGVQGAGDSMVAGACLAMKKGLSDEDIFRYAVACATGSLLHPGTQLCEKEDLEAMLQKVEIINLEE</sequence>
<dbReference type="GO" id="GO:0005988">
    <property type="term" value="P:lactose metabolic process"/>
    <property type="evidence" value="ECO:0007669"/>
    <property type="project" value="UniProtKB-KW"/>
</dbReference>
<reference evidence="8 9" key="1">
    <citation type="submission" date="2020-08" db="EMBL/GenBank/DDBJ databases">
        <title>Genomic Encyclopedia of Type Strains, Phase IV (KMG-IV): sequencing the most valuable type-strain genomes for metagenomic binning, comparative biology and taxonomic classification.</title>
        <authorList>
            <person name="Goeker M."/>
        </authorList>
    </citation>
    <scope>NUCLEOTIDE SEQUENCE [LARGE SCALE GENOMIC DNA]</scope>
    <source>
        <strain evidence="8 9">DSM 17245</strain>
    </source>
</reference>
<keyword evidence="2 6" id="KW-0808">Transferase</keyword>
<dbReference type="UniPathway" id="UPA00704">
    <property type="reaction ID" value="UER00715"/>
</dbReference>
<comment type="similarity">
    <text evidence="1">Belongs to the carbohydrate kinase pfkB family.</text>
</comment>
<evidence type="ECO:0000256" key="6">
    <source>
        <dbReference type="PIRNR" id="PIRNR000535"/>
    </source>
</evidence>
<organism evidence="8 9">
    <name type="scientific">Oribacterium sinus</name>
    <dbReference type="NCBI Taxonomy" id="237576"/>
    <lineage>
        <taxon>Bacteria</taxon>
        <taxon>Bacillati</taxon>
        <taxon>Bacillota</taxon>
        <taxon>Clostridia</taxon>
        <taxon>Lachnospirales</taxon>
        <taxon>Lachnospiraceae</taxon>
        <taxon>Oribacterium</taxon>
    </lineage>
</organism>
<dbReference type="EC" id="2.7.1.144" evidence="6"/>
<dbReference type="NCBIfam" id="TIGR03168">
    <property type="entry name" value="1-PFK"/>
    <property type="match status" value="1"/>
</dbReference>
<dbReference type="GO" id="GO:0005524">
    <property type="term" value="F:ATP binding"/>
    <property type="evidence" value="ECO:0007669"/>
    <property type="project" value="UniProtKB-KW"/>
</dbReference>
<name>A0A7W9W2R3_9FIRM</name>
<dbReference type="GO" id="GO:2001059">
    <property type="term" value="P:D-tagatose 6-phosphate catabolic process"/>
    <property type="evidence" value="ECO:0007669"/>
    <property type="project" value="UniProtKB-UniPathway"/>
</dbReference>
<evidence type="ECO:0000256" key="3">
    <source>
        <dbReference type="ARBA" id="ARBA00022741"/>
    </source>
</evidence>
<dbReference type="AlphaFoldDB" id="A0A7W9W2R3"/>
<comment type="pathway">
    <text evidence="6">Carbohydrate metabolism; D-tagatose 6-phosphate degradation; D-glyceraldehyde 3-phosphate and glycerone phosphate from D-tagatose 6-phosphate: step 1/2.</text>
</comment>
<keyword evidence="3 6" id="KW-0547">Nucleotide-binding</keyword>
<evidence type="ECO:0000256" key="1">
    <source>
        <dbReference type="ARBA" id="ARBA00005380"/>
    </source>
</evidence>
<evidence type="ECO:0000259" key="7">
    <source>
        <dbReference type="Pfam" id="PF00294"/>
    </source>
</evidence>
<dbReference type="PANTHER" id="PTHR46566:SF2">
    <property type="entry name" value="ATP-DEPENDENT 6-PHOSPHOFRUCTOKINASE ISOZYME 2"/>
    <property type="match status" value="1"/>
</dbReference>
<dbReference type="FunFam" id="3.40.1190.20:FF:000001">
    <property type="entry name" value="Phosphofructokinase"/>
    <property type="match status" value="1"/>
</dbReference>
<comment type="similarity">
    <text evidence="6">Belongs to the carbohydrate kinase PfkB family. LacC subfamily.</text>
</comment>
<protein>
    <recommendedName>
        <fullName evidence="6">Tagatose-6-phosphate kinase</fullName>
        <ecNumber evidence="6">2.7.1.144</ecNumber>
    </recommendedName>
</protein>
<evidence type="ECO:0000313" key="9">
    <source>
        <dbReference type="Proteomes" id="UP000522163"/>
    </source>
</evidence>
<dbReference type="RefSeq" id="WP_183684717.1">
    <property type="nucleotide sequence ID" value="NZ_JACHHH010000013.1"/>
</dbReference>
<keyword evidence="5 6" id="KW-0067">ATP-binding</keyword>
<dbReference type="InterPro" id="IPR029056">
    <property type="entry name" value="Ribokinase-like"/>
</dbReference>
<dbReference type="InterPro" id="IPR017583">
    <property type="entry name" value="Tagatose/fructose_Pkinase"/>
</dbReference>
<dbReference type="Gene3D" id="3.40.1190.20">
    <property type="match status" value="1"/>
</dbReference>
<evidence type="ECO:0000256" key="5">
    <source>
        <dbReference type="ARBA" id="ARBA00022840"/>
    </source>
</evidence>
<dbReference type="GeneID" id="85015737"/>
<dbReference type="GO" id="GO:0009024">
    <property type="term" value="F:tagatose-6-phosphate kinase activity"/>
    <property type="evidence" value="ECO:0007669"/>
    <property type="project" value="UniProtKB-EC"/>
</dbReference>